<dbReference type="AlphaFoldDB" id="A0A1E8Q0Q7"/>
<dbReference type="EMBL" id="MCHX01000046">
    <property type="protein sequence ID" value="OFJ52145.1"/>
    <property type="molecule type" value="Genomic_DNA"/>
</dbReference>
<reference evidence="1 2" key="1">
    <citation type="submission" date="2016-09" db="EMBL/GenBank/DDBJ databases">
        <title>genome sequence of Mycobacterium sp. 739 SCH.</title>
        <authorList>
            <person name="Greninger A.L."/>
            <person name="Qin X."/>
            <person name="Jerome K."/>
            <person name="Vora S."/>
            <person name="Quinn K."/>
        </authorList>
    </citation>
    <scope>NUCLEOTIDE SEQUENCE [LARGE SCALE GENOMIC DNA]</scope>
    <source>
        <strain evidence="1 2">SCH</strain>
    </source>
</reference>
<evidence type="ECO:0000313" key="2">
    <source>
        <dbReference type="Proteomes" id="UP000178953"/>
    </source>
</evidence>
<organism evidence="1 2">
    <name type="scientific">Mycolicibacterium grossiae</name>
    <dbReference type="NCBI Taxonomy" id="1552759"/>
    <lineage>
        <taxon>Bacteria</taxon>
        <taxon>Bacillati</taxon>
        <taxon>Actinomycetota</taxon>
        <taxon>Actinomycetes</taxon>
        <taxon>Mycobacteriales</taxon>
        <taxon>Mycobacteriaceae</taxon>
        <taxon>Mycolicibacterium</taxon>
    </lineage>
</organism>
<keyword evidence="2" id="KW-1185">Reference proteome</keyword>
<proteinExistence type="predicted"/>
<evidence type="ECO:0000313" key="1">
    <source>
        <dbReference type="EMBL" id="OFJ52145.1"/>
    </source>
</evidence>
<gene>
    <name evidence="1" type="ORF">BEL07_18865</name>
</gene>
<dbReference type="Proteomes" id="UP000178953">
    <property type="component" value="Unassembled WGS sequence"/>
</dbReference>
<comment type="caution">
    <text evidence="1">The sequence shown here is derived from an EMBL/GenBank/DDBJ whole genome shotgun (WGS) entry which is preliminary data.</text>
</comment>
<accession>A0A1E8Q0Q7</accession>
<sequence length="124" mass="14403">MMQRFFADIEAARANSPKPLDIVRSSFPFDVQPDHQADAFHYALHEHGDFIATGGRDWPEDRRRGLRSFYAMLGQESLVITYDPRQGWGHEQRQRADGDLIVRIEDPTHEQELIWAFPPDELTP</sequence>
<name>A0A1E8Q0Q7_9MYCO</name>
<protein>
    <submittedName>
        <fullName evidence="1">Uncharacterized protein</fullName>
    </submittedName>
</protein>